<proteinExistence type="predicted"/>
<name>A0A2P2KQG0_RHIMU</name>
<dbReference type="AlphaFoldDB" id="A0A2P2KQG0"/>
<accession>A0A2P2KQG0</accession>
<evidence type="ECO:0000313" key="1">
    <source>
        <dbReference type="EMBL" id="MBX07944.1"/>
    </source>
</evidence>
<reference evidence="1" key="1">
    <citation type="submission" date="2018-02" db="EMBL/GenBank/DDBJ databases">
        <title>Rhizophora mucronata_Transcriptome.</title>
        <authorList>
            <person name="Meera S.P."/>
            <person name="Sreeshan A."/>
            <person name="Augustine A."/>
        </authorList>
    </citation>
    <scope>NUCLEOTIDE SEQUENCE</scope>
    <source>
        <tissue evidence="1">Leaf</tissue>
    </source>
</reference>
<protein>
    <submittedName>
        <fullName evidence="1">Uncharacterized protein</fullName>
    </submittedName>
</protein>
<dbReference type="EMBL" id="GGEC01027460">
    <property type="protein sequence ID" value="MBX07944.1"/>
    <property type="molecule type" value="Transcribed_RNA"/>
</dbReference>
<organism evidence="1">
    <name type="scientific">Rhizophora mucronata</name>
    <name type="common">Asiatic mangrove</name>
    <dbReference type="NCBI Taxonomy" id="61149"/>
    <lineage>
        <taxon>Eukaryota</taxon>
        <taxon>Viridiplantae</taxon>
        <taxon>Streptophyta</taxon>
        <taxon>Embryophyta</taxon>
        <taxon>Tracheophyta</taxon>
        <taxon>Spermatophyta</taxon>
        <taxon>Magnoliopsida</taxon>
        <taxon>eudicotyledons</taxon>
        <taxon>Gunneridae</taxon>
        <taxon>Pentapetalae</taxon>
        <taxon>rosids</taxon>
        <taxon>fabids</taxon>
        <taxon>Malpighiales</taxon>
        <taxon>Rhizophoraceae</taxon>
        <taxon>Rhizophora</taxon>
    </lineage>
</organism>
<sequence length="46" mass="5359">MHHKVIISFPCIFPNIFLDFPANSLALSLFNAHARFVMNKVKWKSQ</sequence>